<feature type="compositionally biased region" description="Low complexity" evidence="1">
    <location>
        <begin position="138"/>
        <end position="153"/>
    </location>
</feature>
<organism evidence="2 3">
    <name type="scientific">Massilia forsythiae</name>
    <dbReference type="NCBI Taxonomy" id="2728020"/>
    <lineage>
        <taxon>Bacteria</taxon>
        <taxon>Pseudomonadati</taxon>
        <taxon>Pseudomonadota</taxon>
        <taxon>Betaproteobacteria</taxon>
        <taxon>Burkholderiales</taxon>
        <taxon>Oxalobacteraceae</taxon>
        <taxon>Telluria group</taxon>
        <taxon>Massilia</taxon>
    </lineage>
</organism>
<gene>
    <name evidence="2" type="ORF">HH212_00330</name>
</gene>
<feature type="region of interest" description="Disordered" evidence="1">
    <location>
        <begin position="138"/>
        <end position="161"/>
    </location>
</feature>
<evidence type="ECO:0000313" key="2">
    <source>
        <dbReference type="EMBL" id="QJD98675.1"/>
    </source>
</evidence>
<dbReference type="NCBIfam" id="TIGR02532">
    <property type="entry name" value="IV_pilin_GFxxxE"/>
    <property type="match status" value="1"/>
</dbReference>
<dbReference type="Proteomes" id="UP000502415">
    <property type="component" value="Chromosome"/>
</dbReference>
<keyword evidence="3" id="KW-1185">Reference proteome</keyword>
<dbReference type="GO" id="GO:0043683">
    <property type="term" value="P:type IV pilus assembly"/>
    <property type="evidence" value="ECO:0007669"/>
    <property type="project" value="InterPro"/>
</dbReference>
<dbReference type="AlphaFoldDB" id="A0A7Z2ZQQ6"/>
<dbReference type="RefSeq" id="WP_169433575.1">
    <property type="nucleotide sequence ID" value="NZ_CP051685.1"/>
</dbReference>
<name>A0A7Z2ZQQ6_9BURK</name>
<evidence type="ECO:0000313" key="3">
    <source>
        <dbReference type="Proteomes" id="UP000502415"/>
    </source>
</evidence>
<dbReference type="InterPro" id="IPR045584">
    <property type="entry name" value="Pilin-like"/>
</dbReference>
<reference evidence="2 3" key="1">
    <citation type="submission" date="2020-04" db="EMBL/GenBank/DDBJ databases">
        <title>Genome sequencing of novel species.</title>
        <authorList>
            <person name="Heo J."/>
            <person name="Kim S.-J."/>
            <person name="Kim J.-S."/>
            <person name="Hong S.-B."/>
            <person name="Kwon S.-W."/>
        </authorList>
    </citation>
    <scope>NUCLEOTIDE SEQUENCE [LARGE SCALE GENOMIC DNA]</scope>
    <source>
        <strain evidence="2 3">GN2-R2</strain>
    </source>
</reference>
<dbReference type="InterPro" id="IPR012902">
    <property type="entry name" value="N_methyl_site"/>
</dbReference>
<dbReference type="Pfam" id="PF16732">
    <property type="entry name" value="ComP_DUS"/>
    <property type="match status" value="1"/>
</dbReference>
<dbReference type="InterPro" id="IPR031982">
    <property type="entry name" value="PilE-like"/>
</dbReference>
<dbReference type="Gene3D" id="3.30.700.10">
    <property type="entry name" value="Glycoprotein, Type 4 Pilin"/>
    <property type="match status" value="1"/>
</dbReference>
<dbReference type="SUPFAM" id="SSF54523">
    <property type="entry name" value="Pili subunits"/>
    <property type="match status" value="1"/>
</dbReference>
<protein>
    <submittedName>
        <fullName evidence="2">Type IV pilin protein</fullName>
    </submittedName>
</protein>
<sequence length="161" mass="16992">MKNINGFTLIEMLIVLAVLAIVAGLGYPSYAGHVVRAKRIEGQLALVEAMQRQERYFALHNTYVAFAADEADPAAQDAVWWSGARPAASAYELDGHACPGSTLAECVEIRARPGTDRVDGHFRDPACGALTLDSAGRQGARAGQAGQDGQAGAPVAARCWP</sequence>
<proteinExistence type="predicted"/>
<dbReference type="KEGG" id="mfy:HH212_00330"/>
<accession>A0A7Z2ZQQ6</accession>
<evidence type="ECO:0000256" key="1">
    <source>
        <dbReference type="SAM" id="MobiDB-lite"/>
    </source>
</evidence>
<dbReference type="Pfam" id="PF07963">
    <property type="entry name" value="N_methyl"/>
    <property type="match status" value="1"/>
</dbReference>
<dbReference type="EMBL" id="CP051685">
    <property type="protein sequence ID" value="QJD98675.1"/>
    <property type="molecule type" value="Genomic_DNA"/>
</dbReference>